<keyword evidence="2" id="KW-1185">Reference proteome</keyword>
<dbReference type="Proteomes" id="UP000466396">
    <property type="component" value="Chromosome"/>
</dbReference>
<dbReference type="KEGG" id="mlj:MLAC_43850"/>
<dbReference type="EMBL" id="AP022581">
    <property type="protein sequence ID" value="BBX99091.1"/>
    <property type="molecule type" value="Genomic_DNA"/>
</dbReference>
<accession>A0A7I7NTG6</accession>
<gene>
    <name evidence="1" type="ORF">MLAC_43850</name>
</gene>
<organism evidence="1 2">
    <name type="scientific">Mycobacterium lacus</name>
    <dbReference type="NCBI Taxonomy" id="169765"/>
    <lineage>
        <taxon>Bacteria</taxon>
        <taxon>Bacillati</taxon>
        <taxon>Actinomycetota</taxon>
        <taxon>Actinomycetes</taxon>
        <taxon>Mycobacteriales</taxon>
        <taxon>Mycobacteriaceae</taxon>
        <taxon>Mycobacterium</taxon>
    </lineage>
</organism>
<sequence>MINSTYRTAYTSAAMPSTSTLTNSAVRTAPADGPAFVAAAANAGAWATWSASPQRGITA</sequence>
<name>A0A7I7NTG6_9MYCO</name>
<dbReference type="AlphaFoldDB" id="A0A7I7NTG6"/>
<evidence type="ECO:0000313" key="1">
    <source>
        <dbReference type="EMBL" id="BBX99091.1"/>
    </source>
</evidence>
<protein>
    <submittedName>
        <fullName evidence="1">Uncharacterized protein</fullName>
    </submittedName>
</protein>
<proteinExistence type="predicted"/>
<reference evidence="1 2" key="1">
    <citation type="journal article" date="2019" name="Emerg. Microbes Infect.">
        <title>Comprehensive subspecies identification of 175 nontuberculous mycobacteria species based on 7547 genomic profiles.</title>
        <authorList>
            <person name="Matsumoto Y."/>
            <person name="Kinjo T."/>
            <person name="Motooka D."/>
            <person name="Nabeya D."/>
            <person name="Jung N."/>
            <person name="Uechi K."/>
            <person name="Horii T."/>
            <person name="Iida T."/>
            <person name="Fujita J."/>
            <person name="Nakamura S."/>
        </authorList>
    </citation>
    <scope>NUCLEOTIDE SEQUENCE [LARGE SCALE GENOMIC DNA]</scope>
    <source>
        <strain evidence="1 2">JCM 15657</strain>
    </source>
</reference>
<evidence type="ECO:0000313" key="2">
    <source>
        <dbReference type="Proteomes" id="UP000466396"/>
    </source>
</evidence>